<keyword evidence="2" id="KW-1185">Reference proteome</keyword>
<name>A0AAE0C8Q7_9CHLO</name>
<reference evidence="1 2" key="1">
    <citation type="journal article" date="2015" name="Genome Biol. Evol.">
        <title>Comparative Genomics of a Bacterivorous Green Alga Reveals Evolutionary Causalities and Consequences of Phago-Mixotrophic Mode of Nutrition.</title>
        <authorList>
            <person name="Burns J.A."/>
            <person name="Paasch A."/>
            <person name="Narechania A."/>
            <person name="Kim E."/>
        </authorList>
    </citation>
    <scope>NUCLEOTIDE SEQUENCE [LARGE SCALE GENOMIC DNA]</scope>
    <source>
        <strain evidence="1 2">PLY_AMNH</strain>
    </source>
</reference>
<comment type="caution">
    <text evidence="1">The sequence shown here is derived from an EMBL/GenBank/DDBJ whole genome shotgun (WGS) entry which is preliminary data.</text>
</comment>
<dbReference type="Proteomes" id="UP001190700">
    <property type="component" value="Unassembled WGS sequence"/>
</dbReference>
<proteinExistence type="predicted"/>
<evidence type="ECO:0000313" key="1">
    <source>
        <dbReference type="EMBL" id="KAK3249944.1"/>
    </source>
</evidence>
<accession>A0AAE0C8Q7</accession>
<gene>
    <name evidence="1" type="ORF">CYMTET_40648</name>
</gene>
<dbReference type="EMBL" id="LGRX02027014">
    <property type="protein sequence ID" value="KAK3249944.1"/>
    <property type="molecule type" value="Genomic_DNA"/>
</dbReference>
<sequence>MYSLREFNRLPVDMAHLSSPGDDSSDQEALFVPNLRPCIKGHIPETEADRESRIPRSEFTSLIKSFLSSGPPSSFP</sequence>
<protein>
    <submittedName>
        <fullName evidence="1">Uncharacterized protein</fullName>
    </submittedName>
</protein>
<organism evidence="1 2">
    <name type="scientific">Cymbomonas tetramitiformis</name>
    <dbReference type="NCBI Taxonomy" id="36881"/>
    <lineage>
        <taxon>Eukaryota</taxon>
        <taxon>Viridiplantae</taxon>
        <taxon>Chlorophyta</taxon>
        <taxon>Pyramimonadophyceae</taxon>
        <taxon>Pyramimonadales</taxon>
        <taxon>Pyramimonadaceae</taxon>
        <taxon>Cymbomonas</taxon>
    </lineage>
</organism>
<evidence type="ECO:0000313" key="2">
    <source>
        <dbReference type="Proteomes" id="UP001190700"/>
    </source>
</evidence>
<dbReference type="AlphaFoldDB" id="A0AAE0C8Q7"/>